<evidence type="ECO:0000256" key="1">
    <source>
        <dbReference type="SAM" id="MobiDB-lite"/>
    </source>
</evidence>
<gene>
    <name evidence="2" type="ORF">CCMP2556_LOCUS21150</name>
</gene>
<keyword evidence="3" id="KW-1185">Reference proteome</keyword>
<dbReference type="EMBL" id="CAXAMN010012669">
    <property type="protein sequence ID" value="CAK9038758.1"/>
    <property type="molecule type" value="Genomic_DNA"/>
</dbReference>
<evidence type="ECO:0000313" key="3">
    <source>
        <dbReference type="Proteomes" id="UP001642484"/>
    </source>
</evidence>
<dbReference type="Proteomes" id="UP001642484">
    <property type="component" value="Unassembled WGS sequence"/>
</dbReference>
<comment type="caution">
    <text evidence="2">The sequence shown here is derived from an EMBL/GenBank/DDBJ whole genome shotgun (WGS) entry which is preliminary data.</text>
</comment>
<reference evidence="2 3" key="1">
    <citation type="submission" date="2024-02" db="EMBL/GenBank/DDBJ databases">
        <authorList>
            <person name="Chen Y."/>
            <person name="Shah S."/>
            <person name="Dougan E. K."/>
            <person name="Thang M."/>
            <person name="Chan C."/>
        </authorList>
    </citation>
    <scope>NUCLEOTIDE SEQUENCE [LARGE SCALE GENOMIC DNA]</scope>
</reference>
<accession>A0ABP0LHW6</accession>
<feature type="region of interest" description="Disordered" evidence="1">
    <location>
        <begin position="1"/>
        <end position="27"/>
    </location>
</feature>
<feature type="region of interest" description="Disordered" evidence="1">
    <location>
        <begin position="132"/>
        <end position="158"/>
    </location>
</feature>
<feature type="compositionally biased region" description="Basic residues" evidence="1">
    <location>
        <begin position="148"/>
        <end position="158"/>
    </location>
</feature>
<proteinExistence type="predicted"/>
<name>A0ABP0LHW6_9DINO</name>
<evidence type="ECO:0000313" key="2">
    <source>
        <dbReference type="EMBL" id="CAK9038758.1"/>
    </source>
</evidence>
<sequence length="158" mass="17787">MGVRPKRTFTRCSQSHAKETSAKKHSPSGYFHLASHASLAGAPGVFWWHMTDFKVLPCVQLFVSLPHLFLALSQVPMAALSAEMRLQHLQRTHSTARYWQEALLKALAHGQKGDDRMPDLSFQLGQLVFESTQTPSEASAQPRPKARELRRRTTPQLT</sequence>
<protein>
    <submittedName>
        <fullName evidence="2">Uncharacterized protein</fullName>
    </submittedName>
</protein>
<organism evidence="2 3">
    <name type="scientific">Durusdinium trenchii</name>
    <dbReference type="NCBI Taxonomy" id="1381693"/>
    <lineage>
        <taxon>Eukaryota</taxon>
        <taxon>Sar</taxon>
        <taxon>Alveolata</taxon>
        <taxon>Dinophyceae</taxon>
        <taxon>Suessiales</taxon>
        <taxon>Symbiodiniaceae</taxon>
        <taxon>Durusdinium</taxon>
    </lineage>
</organism>